<dbReference type="EMBL" id="RWGY01000034">
    <property type="protein sequence ID" value="TVU13373.1"/>
    <property type="molecule type" value="Genomic_DNA"/>
</dbReference>
<organism evidence="1 2">
    <name type="scientific">Eragrostis curvula</name>
    <name type="common">weeping love grass</name>
    <dbReference type="NCBI Taxonomy" id="38414"/>
    <lineage>
        <taxon>Eukaryota</taxon>
        <taxon>Viridiplantae</taxon>
        <taxon>Streptophyta</taxon>
        <taxon>Embryophyta</taxon>
        <taxon>Tracheophyta</taxon>
        <taxon>Spermatophyta</taxon>
        <taxon>Magnoliopsida</taxon>
        <taxon>Liliopsida</taxon>
        <taxon>Poales</taxon>
        <taxon>Poaceae</taxon>
        <taxon>PACMAD clade</taxon>
        <taxon>Chloridoideae</taxon>
        <taxon>Eragrostideae</taxon>
        <taxon>Eragrostidinae</taxon>
        <taxon>Eragrostis</taxon>
    </lineage>
</organism>
<reference evidence="1 2" key="1">
    <citation type="journal article" date="2019" name="Sci. Rep.">
        <title>A high-quality genome of Eragrostis curvula grass provides insights into Poaceae evolution and supports new strategies to enhance forage quality.</title>
        <authorList>
            <person name="Carballo J."/>
            <person name="Santos B.A.C.M."/>
            <person name="Zappacosta D."/>
            <person name="Garbus I."/>
            <person name="Selva J.P."/>
            <person name="Gallo C.A."/>
            <person name="Diaz A."/>
            <person name="Albertini E."/>
            <person name="Caccamo M."/>
            <person name="Echenique V."/>
        </authorList>
    </citation>
    <scope>NUCLEOTIDE SEQUENCE [LARGE SCALE GENOMIC DNA]</scope>
    <source>
        <strain evidence="2">cv. Victoria</strain>
        <tissue evidence="1">Leaf</tissue>
    </source>
</reference>
<proteinExistence type="predicted"/>
<evidence type="ECO:0000313" key="2">
    <source>
        <dbReference type="Proteomes" id="UP000324897"/>
    </source>
</evidence>
<name>A0A5J9TPP4_9POAL</name>
<sequence length="72" mass="8023">MPRPPPPRLRRLARLRPPPLDAHYSGGLPLDAHYSGRLPLDAYETGRLPVETHGVDHRQSFSLSLSAMRKSG</sequence>
<protein>
    <submittedName>
        <fullName evidence="1">Uncharacterized protein</fullName>
    </submittedName>
</protein>
<feature type="non-terminal residue" evidence="1">
    <location>
        <position position="1"/>
    </location>
</feature>
<dbReference type="Proteomes" id="UP000324897">
    <property type="component" value="Unassembled WGS sequence"/>
</dbReference>
<keyword evidence="2" id="KW-1185">Reference proteome</keyword>
<evidence type="ECO:0000313" key="1">
    <source>
        <dbReference type="EMBL" id="TVU13373.1"/>
    </source>
</evidence>
<accession>A0A5J9TPP4</accession>
<gene>
    <name evidence="1" type="ORF">EJB05_40425</name>
</gene>
<comment type="caution">
    <text evidence="1">The sequence shown here is derived from an EMBL/GenBank/DDBJ whole genome shotgun (WGS) entry which is preliminary data.</text>
</comment>
<dbReference type="AlphaFoldDB" id="A0A5J9TPP4"/>
<dbReference type="Gramene" id="TVU13373">
    <property type="protein sequence ID" value="TVU13373"/>
    <property type="gene ID" value="EJB05_40425"/>
</dbReference>